<evidence type="ECO:0000313" key="3">
    <source>
        <dbReference type="Proteomes" id="UP000237271"/>
    </source>
</evidence>
<dbReference type="AlphaFoldDB" id="A0A2P4XSZ7"/>
<comment type="caution">
    <text evidence="2">The sequence shown here is derived from an EMBL/GenBank/DDBJ whole genome shotgun (WGS) entry which is preliminary data.</text>
</comment>
<accession>A0A2P4XSZ7</accession>
<organism evidence="2 3">
    <name type="scientific">Phytophthora palmivora</name>
    <dbReference type="NCBI Taxonomy" id="4796"/>
    <lineage>
        <taxon>Eukaryota</taxon>
        <taxon>Sar</taxon>
        <taxon>Stramenopiles</taxon>
        <taxon>Oomycota</taxon>
        <taxon>Peronosporomycetes</taxon>
        <taxon>Peronosporales</taxon>
        <taxon>Peronosporaceae</taxon>
        <taxon>Phytophthora</taxon>
    </lineage>
</organism>
<proteinExistence type="predicted"/>
<dbReference type="EMBL" id="NCKW01008091">
    <property type="protein sequence ID" value="POM68681.1"/>
    <property type="molecule type" value="Genomic_DNA"/>
</dbReference>
<feature type="domain" description="PiggyBac transposable element-derived protein" evidence="1">
    <location>
        <begin position="1"/>
        <end position="59"/>
    </location>
</feature>
<dbReference type="InterPro" id="IPR029526">
    <property type="entry name" value="PGBD"/>
</dbReference>
<sequence>MVRDRFMHISRNVHFSSNTDESARTNKAWKLRPVCDALVRRFQHGYIPPATKEFMKPCCHPSSSEQVWSLSNVIVYRHANFCVVLFEFFVVIKTSNVTLT</sequence>
<name>A0A2P4XSZ7_9STRA</name>
<gene>
    <name evidence="2" type="ORF">PHPALM_15126</name>
</gene>
<evidence type="ECO:0000313" key="2">
    <source>
        <dbReference type="EMBL" id="POM68681.1"/>
    </source>
</evidence>
<protein>
    <recommendedName>
        <fullName evidence="1">PiggyBac transposable element-derived protein domain-containing protein</fullName>
    </recommendedName>
</protein>
<keyword evidence="3" id="KW-1185">Reference proteome</keyword>
<reference evidence="2 3" key="1">
    <citation type="journal article" date="2017" name="Genome Biol. Evol.">
        <title>Phytophthora megakarya and P. palmivora, closely related causal agents of cacao black pod rot, underwent increases in genome sizes and gene numbers by different mechanisms.</title>
        <authorList>
            <person name="Ali S.S."/>
            <person name="Shao J."/>
            <person name="Lary D.J."/>
            <person name="Kronmiller B."/>
            <person name="Shen D."/>
            <person name="Strem M.D."/>
            <person name="Amoako-Attah I."/>
            <person name="Akrofi A.Y."/>
            <person name="Begoude B.A."/>
            <person name="Ten Hoopen G.M."/>
            <person name="Coulibaly K."/>
            <person name="Kebe B.I."/>
            <person name="Melnick R.L."/>
            <person name="Guiltinan M.J."/>
            <person name="Tyler B.M."/>
            <person name="Meinhardt L.W."/>
            <person name="Bailey B.A."/>
        </authorList>
    </citation>
    <scope>NUCLEOTIDE SEQUENCE [LARGE SCALE GENOMIC DNA]</scope>
    <source>
        <strain evidence="3">sbr112.9</strain>
    </source>
</reference>
<dbReference type="Pfam" id="PF13843">
    <property type="entry name" value="DDE_Tnp_1_7"/>
    <property type="match status" value="1"/>
</dbReference>
<evidence type="ECO:0000259" key="1">
    <source>
        <dbReference type="Pfam" id="PF13843"/>
    </source>
</evidence>
<dbReference type="Proteomes" id="UP000237271">
    <property type="component" value="Unassembled WGS sequence"/>
</dbReference>